<organism evidence="2">
    <name type="scientific">uncultured Caudovirales phage</name>
    <dbReference type="NCBI Taxonomy" id="2100421"/>
    <lineage>
        <taxon>Viruses</taxon>
        <taxon>Duplodnaviria</taxon>
        <taxon>Heunggongvirae</taxon>
        <taxon>Uroviricota</taxon>
        <taxon>Caudoviricetes</taxon>
        <taxon>Peduoviridae</taxon>
        <taxon>Maltschvirus</taxon>
        <taxon>Maltschvirus maltsch</taxon>
    </lineage>
</organism>
<name>A0A6J5MWU9_9CAUD</name>
<accession>A0A6J5MWU9</accession>
<sequence length="61" mass="6194">MILKIASMLMGKKLKAKAVDAVLDAVDLPGPTEAAIKAAVTGNPGDLLGAFADKGKKAVMK</sequence>
<feature type="domain" description="SAM-dependent MTase RsmB/NOP-type" evidence="1">
    <location>
        <begin position="1"/>
        <end position="61"/>
    </location>
</feature>
<evidence type="ECO:0000259" key="1">
    <source>
        <dbReference type="PROSITE" id="PS51686"/>
    </source>
</evidence>
<evidence type="ECO:0000313" key="2">
    <source>
        <dbReference type="EMBL" id="CAB4151765.1"/>
    </source>
</evidence>
<reference evidence="2" key="1">
    <citation type="submission" date="2020-04" db="EMBL/GenBank/DDBJ databases">
        <authorList>
            <person name="Chiriac C."/>
            <person name="Salcher M."/>
            <person name="Ghai R."/>
            <person name="Kavagutti S V."/>
        </authorList>
    </citation>
    <scope>NUCLEOTIDE SEQUENCE</scope>
</reference>
<dbReference type="GO" id="GO:0008168">
    <property type="term" value="F:methyltransferase activity"/>
    <property type="evidence" value="ECO:0007669"/>
    <property type="project" value="InterPro"/>
</dbReference>
<protein>
    <recommendedName>
        <fullName evidence="1">SAM-dependent MTase RsmB/NOP-type domain-containing protein</fullName>
    </recommendedName>
</protein>
<dbReference type="PROSITE" id="PS51686">
    <property type="entry name" value="SAM_MT_RSMB_NOP"/>
    <property type="match status" value="1"/>
</dbReference>
<dbReference type="InterPro" id="IPR001678">
    <property type="entry name" value="MeTrfase_RsmB-F_NOP2_dom"/>
</dbReference>
<dbReference type="EMBL" id="LR796567">
    <property type="protein sequence ID" value="CAB4151765.1"/>
    <property type="molecule type" value="Genomic_DNA"/>
</dbReference>
<proteinExistence type="predicted"/>
<gene>
    <name evidence="2" type="ORF">UFOVP589_35</name>
</gene>